<dbReference type="GO" id="GO:0005634">
    <property type="term" value="C:nucleus"/>
    <property type="evidence" value="ECO:0007669"/>
    <property type="project" value="TreeGrafter"/>
</dbReference>
<comment type="similarity">
    <text evidence="1">Belongs to the GeBP family.</text>
</comment>
<feature type="compositionally biased region" description="Basic and acidic residues" evidence="2">
    <location>
        <begin position="117"/>
        <end position="149"/>
    </location>
</feature>
<dbReference type="GO" id="GO:0006355">
    <property type="term" value="P:regulation of DNA-templated transcription"/>
    <property type="evidence" value="ECO:0007669"/>
    <property type="project" value="InterPro"/>
</dbReference>
<dbReference type="PANTHER" id="PTHR31662">
    <property type="entry name" value="BNAANNG10740D PROTEIN-RELATED"/>
    <property type="match status" value="1"/>
</dbReference>
<dbReference type="AlphaFoldDB" id="A0AAV2EKH4"/>
<evidence type="ECO:0000256" key="2">
    <source>
        <dbReference type="SAM" id="MobiDB-lite"/>
    </source>
</evidence>
<name>A0AAV2EKH4_9ROSI</name>
<feature type="compositionally biased region" description="Acidic residues" evidence="2">
    <location>
        <begin position="18"/>
        <end position="32"/>
    </location>
</feature>
<gene>
    <name evidence="4" type="ORF">LTRI10_LOCUS27229</name>
</gene>
<sequence>MASKRLNAKEDPPAPSSSEEDDENSSADEASSDEILPPQEGRRTLAHHSQGQPKKPAVQSSDSESGDDSDADSDSDPPPKSSGILHNVKPIASKPQPKAQANAAHASSSKSTAATKRASETDREAKDAKRQKEVAERDKDDDGKNEDVPRVPFQRLWGENDEIAVLSGLIEFAEKKGADPLKDMAAFYDFINKSLAVDVSLAQLKEKVTRFRKKFKNHANGKNGLDKSFSKVHDQKSFDLSKKIWDSQGEGLLGRIADGKSNGKAAKKSGGSSSKSASKAADLVAANGHGNAKRVGGGSSSGNANRNASNAALRAGIGGAEAREIDGGNDQKDGLRLDWSPTGAEVESFVVKNELDMVEGSKRNELARRWKEHDIAALELFVQRNELIIEKAQLILDSTQS</sequence>
<feature type="region of interest" description="Disordered" evidence="2">
    <location>
        <begin position="255"/>
        <end position="280"/>
    </location>
</feature>
<dbReference type="EMBL" id="OZ034818">
    <property type="protein sequence ID" value="CAL1386143.1"/>
    <property type="molecule type" value="Genomic_DNA"/>
</dbReference>
<evidence type="ECO:0000313" key="4">
    <source>
        <dbReference type="EMBL" id="CAL1386143.1"/>
    </source>
</evidence>
<organism evidence="4 5">
    <name type="scientific">Linum trigynum</name>
    <dbReference type="NCBI Taxonomy" id="586398"/>
    <lineage>
        <taxon>Eukaryota</taxon>
        <taxon>Viridiplantae</taxon>
        <taxon>Streptophyta</taxon>
        <taxon>Embryophyta</taxon>
        <taxon>Tracheophyta</taxon>
        <taxon>Spermatophyta</taxon>
        <taxon>Magnoliopsida</taxon>
        <taxon>eudicotyledons</taxon>
        <taxon>Gunneridae</taxon>
        <taxon>Pentapetalae</taxon>
        <taxon>rosids</taxon>
        <taxon>fabids</taxon>
        <taxon>Malpighiales</taxon>
        <taxon>Linaceae</taxon>
        <taxon>Linum</taxon>
    </lineage>
</organism>
<accession>A0AAV2EKH4</accession>
<proteinExistence type="inferred from homology"/>
<dbReference type="PANTHER" id="PTHR31662:SF33">
    <property type="entry name" value="DNA-BINDING STOREKEEPER PROTEIN TRANSCRIPTIONAL REGULATOR-LIKE PROTEIN"/>
    <property type="match status" value="1"/>
</dbReference>
<evidence type="ECO:0000259" key="3">
    <source>
        <dbReference type="Pfam" id="PF04504"/>
    </source>
</evidence>
<feature type="compositionally biased region" description="Acidic residues" evidence="2">
    <location>
        <begin position="64"/>
        <end position="75"/>
    </location>
</feature>
<reference evidence="4 5" key="1">
    <citation type="submission" date="2024-04" db="EMBL/GenBank/DDBJ databases">
        <authorList>
            <person name="Fracassetti M."/>
        </authorList>
    </citation>
    <scope>NUCLEOTIDE SEQUENCE [LARGE SCALE GENOMIC DNA]</scope>
</reference>
<dbReference type="InterPro" id="IPR053932">
    <property type="entry name" value="GeBP-like_DBD"/>
</dbReference>
<feature type="domain" description="Glabrous enhancer-binding protein-like DBD" evidence="3">
    <location>
        <begin position="153"/>
        <end position="246"/>
    </location>
</feature>
<protein>
    <recommendedName>
        <fullName evidence="3">Glabrous enhancer-binding protein-like DBD domain-containing protein</fullName>
    </recommendedName>
</protein>
<dbReference type="InterPro" id="IPR007592">
    <property type="entry name" value="GEBP"/>
</dbReference>
<keyword evidence="5" id="KW-1185">Reference proteome</keyword>
<dbReference type="Pfam" id="PF04504">
    <property type="entry name" value="GeBP-like_DBD"/>
    <property type="match status" value="1"/>
</dbReference>
<feature type="region of interest" description="Disordered" evidence="2">
    <location>
        <begin position="1"/>
        <end position="153"/>
    </location>
</feature>
<feature type="compositionally biased region" description="Low complexity" evidence="2">
    <location>
        <begin position="92"/>
        <end position="116"/>
    </location>
</feature>
<dbReference type="Proteomes" id="UP001497516">
    <property type="component" value="Chromosome 5"/>
</dbReference>
<evidence type="ECO:0000313" key="5">
    <source>
        <dbReference type="Proteomes" id="UP001497516"/>
    </source>
</evidence>
<evidence type="ECO:0000256" key="1">
    <source>
        <dbReference type="ARBA" id="ARBA00010820"/>
    </source>
</evidence>
<feature type="compositionally biased region" description="Low complexity" evidence="2">
    <location>
        <begin position="259"/>
        <end position="280"/>
    </location>
</feature>